<proteinExistence type="predicted"/>
<protein>
    <submittedName>
        <fullName evidence="1">Uncharacterized protein</fullName>
    </submittedName>
</protein>
<comment type="caution">
    <text evidence="1">The sequence shown here is derived from an EMBL/GenBank/DDBJ whole genome shotgun (WGS) entry which is preliminary data.</text>
</comment>
<evidence type="ECO:0000313" key="1">
    <source>
        <dbReference type="EMBL" id="MFF4527022.1"/>
    </source>
</evidence>
<accession>A0ABW6UU78</accession>
<gene>
    <name evidence="1" type="ORF">ACFY1D_37255</name>
</gene>
<organism evidence="1 2">
    <name type="scientific">Streptomyces bluensis</name>
    <dbReference type="NCBI Taxonomy" id="33897"/>
    <lineage>
        <taxon>Bacteria</taxon>
        <taxon>Bacillati</taxon>
        <taxon>Actinomycetota</taxon>
        <taxon>Actinomycetes</taxon>
        <taxon>Kitasatosporales</taxon>
        <taxon>Streptomycetaceae</taxon>
        <taxon>Streptomyces</taxon>
    </lineage>
</organism>
<evidence type="ECO:0000313" key="2">
    <source>
        <dbReference type="Proteomes" id="UP001602058"/>
    </source>
</evidence>
<keyword evidence="2" id="KW-1185">Reference proteome</keyword>
<reference evidence="1 2" key="1">
    <citation type="submission" date="2024-10" db="EMBL/GenBank/DDBJ databases">
        <title>The Natural Products Discovery Center: Release of the First 8490 Sequenced Strains for Exploring Actinobacteria Biosynthetic Diversity.</title>
        <authorList>
            <person name="Kalkreuter E."/>
            <person name="Kautsar S.A."/>
            <person name="Yang D."/>
            <person name="Bader C.D."/>
            <person name="Teijaro C.N."/>
            <person name="Fluegel L."/>
            <person name="Davis C.M."/>
            <person name="Simpson J.R."/>
            <person name="Lauterbach L."/>
            <person name="Steele A.D."/>
            <person name="Gui C."/>
            <person name="Meng S."/>
            <person name="Li G."/>
            <person name="Viehrig K."/>
            <person name="Ye F."/>
            <person name="Su P."/>
            <person name="Kiefer A.F."/>
            <person name="Nichols A."/>
            <person name="Cepeda A.J."/>
            <person name="Yan W."/>
            <person name="Fan B."/>
            <person name="Jiang Y."/>
            <person name="Adhikari A."/>
            <person name="Zheng C.-J."/>
            <person name="Schuster L."/>
            <person name="Cowan T.M."/>
            <person name="Smanski M.J."/>
            <person name="Chevrette M.G."/>
            <person name="De Carvalho L.P.S."/>
            <person name="Shen B."/>
        </authorList>
    </citation>
    <scope>NUCLEOTIDE SEQUENCE [LARGE SCALE GENOMIC DNA]</scope>
    <source>
        <strain evidence="1 2">NPDC001390</strain>
    </source>
</reference>
<dbReference type="EMBL" id="JBIAWJ010000031">
    <property type="protein sequence ID" value="MFF4527022.1"/>
    <property type="molecule type" value="Genomic_DNA"/>
</dbReference>
<sequence>MADLTFEPWTFYNVTVTCHTASVADPADPDNPKPCPNYEREWVAHEVYSNDGQPNIQCGPCQQRVEMLAAEKMDPQPEIS</sequence>
<dbReference type="Proteomes" id="UP001602058">
    <property type="component" value="Unassembled WGS sequence"/>
</dbReference>
<name>A0ABW6UU78_9ACTN</name>
<dbReference type="RefSeq" id="WP_351086151.1">
    <property type="nucleotide sequence ID" value="NZ_JBEOZG010000037.1"/>
</dbReference>